<keyword evidence="8" id="KW-0472">Membrane</keyword>
<feature type="domain" description="Histidine kinase" evidence="10">
    <location>
        <begin position="413"/>
        <end position="629"/>
    </location>
</feature>
<dbReference type="InterPro" id="IPR019734">
    <property type="entry name" value="TPR_rpt"/>
</dbReference>
<dbReference type="PANTHER" id="PTHR43711:SF31">
    <property type="entry name" value="HISTIDINE KINASE"/>
    <property type="match status" value="1"/>
</dbReference>
<dbReference type="Pfam" id="PF13424">
    <property type="entry name" value="TPR_12"/>
    <property type="match status" value="1"/>
</dbReference>
<dbReference type="PROSITE" id="PS50109">
    <property type="entry name" value="HIS_KIN"/>
    <property type="match status" value="1"/>
</dbReference>
<dbReference type="CDD" id="cd00082">
    <property type="entry name" value="HisKA"/>
    <property type="match status" value="1"/>
</dbReference>
<feature type="repeat" description="TPR" evidence="7">
    <location>
        <begin position="72"/>
        <end position="105"/>
    </location>
</feature>
<name>A0A5B8V0J6_9SPHI</name>
<dbReference type="Proteomes" id="UP000321479">
    <property type="component" value="Chromosome"/>
</dbReference>
<feature type="chain" id="PRO_5023099971" description="histidine kinase" evidence="9">
    <location>
        <begin position="20"/>
        <end position="632"/>
    </location>
</feature>
<keyword evidence="7" id="KW-0802">TPR repeat</keyword>
<dbReference type="EMBL" id="CP042436">
    <property type="protein sequence ID" value="QEC64772.1"/>
    <property type="molecule type" value="Genomic_DNA"/>
</dbReference>
<dbReference type="RefSeq" id="WP_147033606.1">
    <property type="nucleotide sequence ID" value="NZ_CP042436.1"/>
</dbReference>
<dbReference type="Gene3D" id="1.25.40.10">
    <property type="entry name" value="Tetratricopeptide repeat domain"/>
    <property type="match status" value="2"/>
</dbReference>
<dbReference type="Gene3D" id="1.10.287.130">
    <property type="match status" value="1"/>
</dbReference>
<evidence type="ECO:0000256" key="5">
    <source>
        <dbReference type="ARBA" id="ARBA00022777"/>
    </source>
</evidence>
<evidence type="ECO:0000256" key="4">
    <source>
        <dbReference type="ARBA" id="ARBA00022679"/>
    </source>
</evidence>
<keyword evidence="12" id="KW-1185">Reference proteome</keyword>
<dbReference type="InterPro" id="IPR011990">
    <property type="entry name" value="TPR-like_helical_dom_sf"/>
</dbReference>
<evidence type="ECO:0000256" key="8">
    <source>
        <dbReference type="SAM" id="Phobius"/>
    </source>
</evidence>
<evidence type="ECO:0000256" key="6">
    <source>
        <dbReference type="ARBA" id="ARBA00023012"/>
    </source>
</evidence>
<dbReference type="SUPFAM" id="SSF48452">
    <property type="entry name" value="TPR-like"/>
    <property type="match status" value="2"/>
</dbReference>
<keyword evidence="3" id="KW-0597">Phosphoprotein</keyword>
<dbReference type="InterPro" id="IPR003594">
    <property type="entry name" value="HATPase_dom"/>
</dbReference>
<accession>A0A5B8V0J6</accession>
<evidence type="ECO:0000256" key="3">
    <source>
        <dbReference type="ARBA" id="ARBA00022553"/>
    </source>
</evidence>
<comment type="catalytic activity">
    <reaction evidence="1">
        <text>ATP + protein L-histidine = ADP + protein N-phospho-L-histidine.</text>
        <dbReference type="EC" id="2.7.13.3"/>
    </reaction>
</comment>
<evidence type="ECO:0000313" key="11">
    <source>
        <dbReference type="EMBL" id="QEC64772.1"/>
    </source>
</evidence>
<keyword evidence="6" id="KW-0902">Two-component regulatory system</keyword>
<dbReference type="SUPFAM" id="SSF47384">
    <property type="entry name" value="Homodimeric domain of signal transducing histidine kinase"/>
    <property type="match status" value="1"/>
</dbReference>
<dbReference type="Gene3D" id="3.30.565.10">
    <property type="entry name" value="Histidine kinase-like ATPase, C-terminal domain"/>
    <property type="match status" value="1"/>
</dbReference>
<evidence type="ECO:0000259" key="10">
    <source>
        <dbReference type="PROSITE" id="PS50109"/>
    </source>
</evidence>
<dbReference type="SMART" id="SM00387">
    <property type="entry name" value="HATPase_c"/>
    <property type="match status" value="1"/>
</dbReference>
<gene>
    <name evidence="11" type="ORF">FRZ54_20120</name>
</gene>
<evidence type="ECO:0000313" key="12">
    <source>
        <dbReference type="Proteomes" id="UP000321479"/>
    </source>
</evidence>
<dbReference type="EC" id="2.7.13.3" evidence="2"/>
<dbReference type="OrthoDB" id="9810447at2"/>
<keyword evidence="5" id="KW-0418">Kinase</keyword>
<evidence type="ECO:0000256" key="7">
    <source>
        <dbReference type="PROSITE-ProRule" id="PRU00339"/>
    </source>
</evidence>
<proteinExistence type="predicted"/>
<keyword evidence="4" id="KW-0808">Transferase</keyword>
<feature type="repeat" description="TPR" evidence="7">
    <location>
        <begin position="149"/>
        <end position="182"/>
    </location>
</feature>
<feature type="transmembrane region" description="Helical" evidence="8">
    <location>
        <begin position="346"/>
        <end position="369"/>
    </location>
</feature>
<dbReference type="InterPro" id="IPR004358">
    <property type="entry name" value="Sig_transdc_His_kin-like_C"/>
</dbReference>
<evidence type="ECO:0000256" key="9">
    <source>
        <dbReference type="SAM" id="SignalP"/>
    </source>
</evidence>
<keyword evidence="8" id="KW-1133">Transmembrane helix</keyword>
<dbReference type="AlphaFoldDB" id="A0A5B8V0J6"/>
<protein>
    <recommendedName>
        <fullName evidence="2">histidine kinase</fullName>
        <ecNumber evidence="2">2.7.13.3</ecNumber>
    </recommendedName>
</protein>
<feature type="signal peptide" evidence="9">
    <location>
        <begin position="1"/>
        <end position="19"/>
    </location>
</feature>
<dbReference type="InterPro" id="IPR005467">
    <property type="entry name" value="His_kinase_dom"/>
</dbReference>
<dbReference type="PRINTS" id="PR00344">
    <property type="entry name" value="BCTRLSENSOR"/>
</dbReference>
<dbReference type="InterPro" id="IPR050736">
    <property type="entry name" value="Sensor_HK_Regulatory"/>
</dbReference>
<dbReference type="InterPro" id="IPR036890">
    <property type="entry name" value="HATPase_C_sf"/>
</dbReference>
<dbReference type="SUPFAM" id="SSF55874">
    <property type="entry name" value="ATPase domain of HSP90 chaperone/DNA topoisomerase II/histidine kinase"/>
    <property type="match status" value="1"/>
</dbReference>
<evidence type="ECO:0000256" key="2">
    <source>
        <dbReference type="ARBA" id="ARBA00012438"/>
    </source>
</evidence>
<keyword evidence="9" id="KW-0732">Signal</keyword>
<dbReference type="InterPro" id="IPR003661">
    <property type="entry name" value="HisK_dim/P_dom"/>
</dbReference>
<reference evidence="11 12" key="1">
    <citation type="journal article" date="2017" name="Curr. Microbiol.">
        <title>Mucilaginibacter ginsenosidivorans sp. nov., Isolated from Soil of Ginseng Field.</title>
        <authorList>
            <person name="Kim M.M."/>
            <person name="Siddiqi M.Z."/>
            <person name="Im W.T."/>
        </authorList>
    </citation>
    <scope>NUCLEOTIDE SEQUENCE [LARGE SCALE GENOMIC DNA]</scope>
    <source>
        <strain evidence="11 12">Gsoil 3017</strain>
    </source>
</reference>
<dbReference type="InterPro" id="IPR036097">
    <property type="entry name" value="HisK_dim/P_sf"/>
</dbReference>
<dbReference type="GO" id="GO:0000155">
    <property type="term" value="F:phosphorelay sensor kinase activity"/>
    <property type="evidence" value="ECO:0007669"/>
    <property type="project" value="InterPro"/>
</dbReference>
<dbReference type="PANTHER" id="PTHR43711">
    <property type="entry name" value="TWO-COMPONENT HISTIDINE KINASE"/>
    <property type="match status" value="1"/>
</dbReference>
<sequence length="632" mass="70842">MRALFGVILLLLIKGNVVARPAAAVPPASKKTVDSLNSVSFNIYLESPDSARHIAERALILAESVKYNDGIGRSFLNIGDVYWSQSYYPIALFYFNKALMNIPREDNLLISSCYNIIGRTYSDLRNFRLALHNLNLSEQYAHGDPDRVAEVYSERSLVYRRQGKYDAALSDARKALLLNAKANDAPNTAVLYGRLSTIYTLMGRYKESIAYSDTALAMSFATHNKRLRATTYIEYAEVYNKLHDYEKAIFYAVKGGNLADSIGVVDAITNAYKALIGTYESKGDLKMAMFYQKRYNKMQDSLSTFNKIKNTELIQDYFALEKHLNDMADMERAAQQNKAMLKWQRAVIVILAVSLLVVVFILFITYYFYTQKKRLGERLNEQNEGLLKQKQLIEVQAANLEVVANIKDKLLATIAHDLRTPLANLRNITDMFGVDYLSKEEVHVLMKDINPMVKSAELTLSNLLDWAGSKIKERGVNSTGLDISVLGAEVEQVFSQALEKKNIRFINKAVPGNSGLADENHIKVVLRNLVSNAIKFTDNEGRITLNSEFRGDSLIISVEDTGKGMSEPELQKLFSIQTHFSQRGTSGESGTGIGLMLCKELVELNGGKLWISSAPGKGSKFYFSLPLNRAYA</sequence>
<dbReference type="PROSITE" id="PS50005">
    <property type="entry name" value="TPR"/>
    <property type="match status" value="2"/>
</dbReference>
<organism evidence="11 12">
    <name type="scientific">Mucilaginibacter ginsenosidivorans</name>
    <dbReference type="NCBI Taxonomy" id="398053"/>
    <lineage>
        <taxon>Bacteria</taxon>
        <taxon>Pseudomonadati</taxon>
        <taxon>Bacteroidota</taxon>
        <taxon>Sphingobacteriia</taxon>
        <taxon>Sphingobacteriales</taxon>
        <taxon>Sphingobacteriaceae</taxon>
        <taxon>Mucilaginibacter</taxon>
    </lineage>
</organism>
<dbReference type="SMART" id="SM00028">
    <property type="entry name" value="TPR"/>
    <property type="match status" value="5"/>
</dbReference>
<dbReference type="Pfam" id="PF02518">
    <property type="entry name" value="HATPase_c"/>
    <property type="match status" value="1"/>
</dbReference>
<keyword evidence="8" id="KW-0812">Transmembrane</keyword>
<dbReference type="KEGG" id="mgin:FRZ54_20120"/>
<evidence type="ECO:0000256" key="1">
    <source>
        <dbReference type="ARBA" id="ARBA00000085"/>
    </source>
</evidence>